<protein>
    <submittedName>
        <fullName evidence="1">Uncharacterized protein</fullName>
    </submittedName>
</protein>
<dbReference type="EMBL" id="LR031571">
    <property type="protein sequence ID" value="VDC77936.1"/>
    <property type="molecule type" value="Genomic_DNA"/>
</dbReference>
<reference evidence="1" key="1">
    <citation type="submission" date="2018-11" db="EMBL/GenBank/DDBJ databases">
        <authorList>
            <consortium name="Genoscope - CEA"/>
            <person name="William W."/>
        </authorList>
    </citation>
    <scope>NUCLEOTIDE SEQUENCE</scope>
</reference>
<gene>
    <name evidence="1" type="ORF">BRAA01T04438Z</name>
</gene>
<dbReference type="AlphaFoldDB" id="A0A3P5ZBV7"/>
<proteinExistence type="predicted"/>
<organism evidence="1">
    <name type="scientific">Brassica campestris</name>
    <name type="common">Field mustard</name>
    <dbReference type="NCBI Taxonomy" id="3711"/>
    <lineage>
        <taxon>Eukaryota</taxon>
        <taxon>Viridiplantae</taxon>
        <taxon>Streptophyta</taxon>
        <taxon>Embryophyta</taxon>
        <taxon>Tracheophyta</taxon>
        <taxon>Spermatophyta</taxon>
        <taxon>Magnoliopsida</taxon>
        <taxon>eudicotyledons</taxon>
        <taxon>Gunneridae</taxon>
        <taxon>Pentapetalae</taxon>
        <taxon>rosids</taxon>
        <taxon>malvids</taxon>
        <taxon>Brassicales</taxon>
        <taxon>Brassicaceae</taxon>
        <taxon>Brassiceae</taxon>
        <taxon>Brassica</taxon>
    </lineage>
</organism>
<name>A0A3P5ZBV7_BRACM</name>
<accession>A0A3P5ZBV7</accession>
<sequence>MEHRERFGAECLSSVDIVSLPLAAVDVPVEVKRLLQLLGKVFDQLATNDVSNKFCGYGSVGGLVLCRRQCRFLFKE</sequence>
<evidence type="ECO:0000313" key="1">
    <source>
        <dbReference type="EMBL" id="VDC77936.1"/>
    </source>
</evidence>